<accession>A0AAG5D3E1</accession>
<reference evidence="2" key="1">
    <citation type="submission" date="2024-04" db="UniProtKB">
        <authorList>
            <consortium name="EnsemblMetazoa"/>
        </authorList>
    </citation>
    <scope>IDENTIFICATION</scope>
    <source>
        <strain evidence="2">EBRO</strain>
    </source>
</reference>
<dbReference type="EnsemblMetazoa" id="ENSAATROPT005883">
    <property type="protein sequence ID" value="ENSAATROPP005375"/>
    <property type="gene ID" value="ENSAATROPG004761"/>
</dbReference>
<feature type="compositionally biased region" description="Acidic residues" evidence="1">
    <location>
        <begin position="54"/>
        <end position="71"/>
    </location>
</feature>
<feature type="region of interest" description="Disordered" evidence="1">
    <location>
        <begin position="54"/>
        <end position="75"/>
    </location>
</feature>
<organism evidence="2 3">
    <name type="scientific">Anopheles atroparvus</name>
    <name type="common">European mosquito</name>
    <dbReference type="NCBI Taxonomy" id="41427"/>
    <lineage>
        <taxon>Eukaryota</taxon>
        <taxon>Metazoa</taxon>
        <taxon>Ecdysozoa</taxon>
        <taxon>Arthropoda</taxon>
        <taxon>Hexapoda</taxon>
        <taxon>Insecta</taxon>
        <taxon>Pterygota</taxon>
        <taxon>Neoptera</taxon>
        <taxon>Endopterygota</taxon>
        <taxon>Diptera</taxon>
        <taxon>Nematocera</taxon>
        <taxon>Culicoidea</taxon>
        <taxon>Culicidae</taxon>
        <taxon>Anophelinae</taxon>
        <taxon>Anopheles</taxon>
    </lineage>
</organism>
<evidence type="ECO:0000313" key="3">
    <source>
        <dbReference type="Proteomes" id="UP000075880"/>
    </source>
</evidence>
<sequence>MVPLCCWCRRMTMGMIWPELKRPTTGAATEDMAAMEVASEAIRTEDTVAVSEAVSEEATEADSVDTEDTADSADTVDIITTDTTTDKRWFPDRPTKLSYLTVILCTHLRPYMKHFGNSEMNFNGRRFTTIANFPP</sequence>
<proteinExistence type="predicted"/>
<dbReference type="AlphaFoldDB" id="A0AAG5D3E1"/>
<dbReference type="Proteomes" id="UP000075880">
    <property type="component" value="Unassembled WGS sequence"/>
</dbReference>
<protein>
    <submittedName>
        <fullName evidence="2">Uncharacterized protein</fullName>
    </submittedName>
</protein>
<evidence type="ECO:0000313" key="2">
    <source>
        <dbReference type="EnsemblMetazoa" id="ENSAATROPP005375"/>
    </source>
</evidence>
<name>A0AAG5D3E1_ANOAO</name>
<evidence type="ECO:0000256" key="1">
    <source>
        <dbReference type="SAM" id="MobiDB-lite"/>
    </source>
</evidence>
<keyword evidence="3" id="KW-1185">Reference proteome</keyword>